<evidence type="ECO:0000313" key="7">
    <source>
        <dbReference type="EMBL" id="KDQ15750.1"/>
    </source>
</evidence>
<dbReference type="GO" id="GO:0016020">
    <property type="term" value="C:membrane"/>
    <property type="evidence" value="ECO:0007669"/>
    <property type="project" value="UniProtKB-SubCell"/>
</dbReference>
<keyword evidence="3 5" id="KW-0808">Transferase</keyword>
<feature type="transmembrane region" description="Helical" evidence="6">
    <location>
        <begin position="368"/>
        <end position="386"/>
    </location>
</feature>
<evidence type="ECO:0000256" key="3">
    <source>
        <dbReference type="ARBA" id="ARBA00022679"/>
    </source>
</evidence>
<comment type="subcellular location">
    <subcellularLocation>
        <location evidence="1">Membrane</location>
    </subcellularLocation>
</comment>
<feature type="transmembrane region" description="Helical" evidence="6">
    <location>
        <begin position="238"/>
        <end position="255"/>
    </location>
</feature>
<dbReference type="EMBL" id="KL198031">
    <property type="protein sequence ID" value="KDQ15750.1"/>
    <property type="molecule type" value="Genomic_DNA"/>
</dbReference>
<keyword evidence="6" id="KW-1133">Transmembrane helix</keyword>
<keyword evidence="4 6" id="KW-0472">Membrane</keyword>
<organism evidence="7 8">
    <name type="scientific">Botryobasidium botryosum (strain FD-172 SS1)</name>
    <dbReference type="NCBI Taxonomy" id="930990"/>
    <lineage>
        <taxon>Eukaryota</taxon>
        <taxon>Fungi</taxon>
        <taxon>Dikarya</taxon>
        <taxon>Basidiomycota</taxon>
        <taxon>Agaricomycotina</taxon>
        <taxon>Agaricomycetes</taxon>
        <taxon>Cantharellales</taxon>
        <taxon>Botryobasidiaceae</taxon>
        <taxon>Botryobasidium</taxon>
    </lineage>
</organism>
<evidence type="ECO:0000256" key="1">
    <source>
        <dbReference type="ARBA" id="ARBA00004370"/>
    </source>
</evidence>
<name>A0A067MLZ9_BOTB1</name>
<dbReference type="InterPro" id="IPR000462">
    <property type="entry name" value="CDP-OH_P_trans"/>
</dbReference>
<dbReference type="InterPro" id="IPR048254">
    <property type="entry name" value="CDP_ALCOHOL_P_TRANSF_CS"/>
</dbReference>
<dbReference type="OrthoDB" id="196717at2759"/>
<evidence type="ECO:0000256" key="5">
    <source>
        <dbReference type="RuleBase" id="RU003750"/>
    </source>
</evidence>
<dbReference type="Pfam" id="PF01066">
    <property type="entry name" value="CDP-OH_P_transf"/>
    <property type="match status" value="1"/>
</dbReference>
<feature type="transmembrane region" description="Helical" evidence="6">
    <location>
        <begin position="298"/>
        <end position="317"/>
    </location>
</feature>
<proteinExistence type="inferred from homology"/>
<dbReference type="GO" id="GO:0008654">
    <property type="term" value="P:phospholipid biosynthetic process"/>
    <property type="evidence" value="ECO:0007669"/>
    <property type="project" value="InterPro"/>
</dbReference>
<dbReference type="PROSITE" id="PS00379">
    <property type="entry name" value="CDP_ALCOHOL_P_TRANSF"/>
    <property type="match status" value="1"/>
</dbReference>
<feature type="transmembrane region" description="Helical" evidence="6">
    <location>
        <begin position="275"/>
        <end position="291"/>
    </location>
</feature>
<keyword evidence="6" id="KW-0812">Transmembrane</keyword>
<dbReference type="GO" id="GO:0016780">
    <property type="term" value="F:phosphotransferase activity, for other substituted phosphate groups"/>
    <property type="evidence" value="ECO:0007669"/>
    <property type="project" value="InterPro"/>
</dbReference>
<accession>A0A067MLZ9</accession>
<feature type="transmembrane region" description="Helical" evidence="6">
    <location>
        <begin position="40"/>
        <end position="65"/>
    </location>
</feature>
<dbReference type="AlphaFoldDB" id="A0A067MLZ9"/>
<dbReference type="InterPro" id="IPR014472">
    <property type="entry name" value="CHOPT"/>
</dbReference>
<dbReference type="PANTHER" id="PTHR10414:SF37">
    <property type="entry name" value="BB IN A BOXCAR, ISOFORM C"/>
    <property type="match status" value="1"/>
</dbReference>
<evidence type="ECO:0000313" key="8">
    <source>
        <dbReference type="Proteomes" id="UP000027195"/>
    </source>
</evidence>
<evidence type="ECO:0000256" key="4">
    <source>
        <dbReference type="ARBA" id="ARBA00023136"/>
    </source>
</evidence>
<dbReference type="HOGENOM" id="CLU_035066_5_0_1"/>
<feature type="transmembrane region" description="Helical" evidence="6">
    <location>
        <begin position="207"/>
        <end position="226"/>
    </location>
</feature>
<evidence type="ECO:0000256" key="2">
    <source>
        <dbReference type="ARBA" id="ARBA00010441"/>
    </source>
</evidence>
<dbReference type="InterPro" id="IPR043130">
    <property type="entry name" value="CDP-OH_PTrfase_TM_dom"/>
</dbReference>
<sequence length="421" mass="47090">MGYIAPHALENLNKYKYAGVDKSILSKYVLQRWWSWFHTLWPATIAPNTITLCGLSAVFFNFATLVYYDPAYLCEWGGASGPPRWVYFTWAIGLFFYQSMDAIDGKQARKTGMAGPLGEMFDHGCDAINTTLELILTLRALNLGRSRWSLASQAVSLGTFYLTTWEEWHTGILYLGVFSGPVEGIIMVIFLYFFTGIYGPEAWSTPFFSLPLVSHVLSIHPLANFIPPFVLKLGVNEFLMALASIMLGYNIITSYMNVLHSLKPGQSALTPLTRLIPYVVTVVLHVSWALAPVNGSDIIHSASILPFMCFWGLQFAHQVGRMILAHLTKTPFPMWDSMWILSLIGTLDANSQFLFGRAPYIQSDPERSHLFVLASLAIAAISYVRFCTLVINDITEYLGIACFTVRKKDAAGEWKSAVKAQ</sequence>
<dbReference type="Proteomes" id="UP000027195">
    <property type="component" value="Unassembled WGS sequence"/>
</dbReference>
<evidence type="ECO:0000256" key="6">
    <source>
        <dbReference type="SAM" id="Phobius"/>
    </source>
</evidence>
<dbReference type="InParanoid" id="A0A067MLZ9"/>
<comment type="similarity">
    <text evidence="2 5">Belongs to the CDP-alcohol phosphatidyltransferase class-I family.</text>
</comment>
<dbReference type="Gene3D" id="1.20.120.1760">
    <property type="match status" value="1"/>
</dbReference>
<dbReference type="FunCoup" id="A0A067MLZ9">
    <property type="interactions" value="293"/>
</dbReference>
<dbReference type="STRING" id="930990.A0A067MLZ9"/>
<gene>
    <name evidence="7" type="ORF">BOTBODRAFT_31637</name>
</gene>
<protein>
    <submittedName>
        <fullName evidence="7">Uncharacterized protein</fullName>
    </submittedName>
</protein>
<reference evidence="8" key="1">
    <citation type="journal article" date="2014" name="Proc. Natl. Acad. Sci. U.S.A.">
        <title>Extensive sampling of basidiomycete genomes demonstrates inadequacy of the white-rot/brown-rot paradigm for wood decay fungi.</title>
        <authorList>
            <person name="Riley R."/>
            <person name="Salamov A.A."/>
            <person name="Brown D.W."/>
            <person name="Nagy L.G."/>
            <person name="Floudas D."/>
            <person name="Held B.W."/>
            <person name="Levasseur A."/>
            <person name="Lombard V."/>
            <person name="Morin E."/>
            <person name="Otillar R."/>
            <person name="Lindquist E.A."/>
            <person name="Sun H."/>
            <person name="LaButti K.M."/>
            <person name="Schmutz J."/>
            <person name="Jabbour D."/>
            <person name="Luo H."/>
            <person name="Baker S.E."/>
            <person name="Pisabarro A.G."/>
            <person name="Walton J.D."/>
            <person name="Blanchette R.A."/>
            <person name="Henrissat B."/>
            <person name="Martin F."/>
            <person name="Cullen D."/>
            <person name="Hibbett D.S."/>
            <person name="Grigoriev I.V."/>
        </authorList>
    </citation>
    <scope>NUCLEOTIDE SEQUENCE [LARGE SCALE GENOMIC DNA]</scope>
    <source>
        <strain evidence="8">FD-172 SS1</strain>
    </source>
</reference>
<keyword evidence="8" id="KW-1185">Reference proteome</keyword>
<dbReference type="PANTHER" id="PTHR10414">
    <property type="entry name" value="ETHANOLAMINEPHOSPHOTRANSFERASE"/>
    <property type="match status" value="1"/>
</dbReference>
<feature type="transmembrane region" description="Helical" evidence="6">
    <location>
        <begin position="172"/>
        <end position="195"/>
    </location>
</feature>
<dbReference type="PIRSF" id="PIRSF015665">
    <property type="entry name" value="CHOPT"/>
    <property type="match status" value="1"/>
</dbReference>